<keyword evidence="9 11" id="KW-0788">Thiol protease</keyword>
<dbReference type="PROSITE" id="PS00972">
    <property type="entry name" value="USP_1"/>
    <property type="match status" value="1"/>
</dbReference>
<evidence type="ECO:0000256" key="14">
    <source>
        <dbReference type="PROSITE-ProRule" id="PRU00502"/>
    </source>
</evidence>
<evidence type="ECO:0000313" key="20">
    <source>
        <dbReference type="Proteomes" id="UP000243052"/>
    </source>
</evidence>
<evidence type="ECO:0000259" key="16">
    <source>
        <dbReference type="PROSITE" id="PS50030"/>
    </source>
</evidence>
<evidence type="ECO:0000259" key="17">
    <source>
        <dbReference type="PROSITE" id="PS50235"/>
    </source>
</evidence>
<dbReference type="InterPro" id="IPR015940">
    <property type="entry name" value="UBA"/>
</dbReference>
<dbReference type="FunFam" id="1.10.8.10:FF:000086">
    <property type="entry name" value="Ubiquitin carboxyl-terminal hydrolase"/>
    <property type="match status" value="1"/>
</dbReference>
<dbReference type="InterPro" id="IPR041432">
    <property type="entry name" value="UBP13_Znf-UBP_var"/>
</dbReference>
<feature type="active site" description="Nucleophile" evidence="12">
    <location>
        <position position="333"/>
    </location>
</feature>
<dbReference type="PIRSF" id="PIRSF016308">
    <property type="entry name" value="UBP"/>
    <property type="match status" value="1"/>
</dbReference>
<evidence type="ECO:0000259" key="18">
    <source>
        <dbReference type="PROSITE" id="PS50271"/>
    </source>
</evidence>
<feature type="domain" description="USP" evidence="17">
    <location>
        <begin position="324"/>
        <end position="778"/>
    </location>
</feature>
<dbReference type="PROSITE" id="PS50271">
    <property type="entry name" value="ZF_UBP"/>
    <property type="match status" value="1"/>
</dbReference>
<dbReference type="CDD" id="cd14298">
    <property type="entry name" value="UBA2_scUBP14_like"/>
    <property type="match status" value="1"/>
</dbReference>
<feature type="domain" description="UBP-type" evidence="18">
    <location>
        <begin position="171"/>
        <end position="280"/>
    </location>
</feature>
<feature type="domain" description="UBA" evidence="16">
    <location>
        <begin position="582"/>
        <end position="623"/>
    </location>
</feature>
<evidence type="ECO:0000256" key="12">
    <source>
        <dbReference type="PIRSR" id="PIRSR016308-1"/>
    </source>
</evidence>
<dbReference type="InterPro" id="IPR016652">
    <property type="entry name" value="Ubiquitinyl_hydrolase"/>
</dbReference>
<accession>A0A0X8HVR6</accession>
<evidence type="ECO:0000256" key="5">
    <source>
        <dbReference type="ARBA" id="ARBA00022737"/>
    </source>
</evidence>
<evidence type="ECO:0000256" key="6">
    <source>
        <dbReference type="ARBA" id="ARBA00022771"/>
    </source>
</evidence>
<dbReference type="GO" id="GO:0006508">
    <property type="term" value="P:proteolysis"/>
    <property type="evidence" value="ECO:0007669"/>
    <property type="project" value="UniProtKB-KW"/>
</dbReference>
<dbReference type="InterPro" id="IPR050164">
    <property type="entry name" value="Peptidase_C19"/>
</dbReference>
<evidence type="ECO:0000256" key="3">
    <source>
        <dbReference type="ARBA" id="ARBA00022670"/>
    </source>
</evidence>
<feature type="binding site" evidence="13">
    <location>
        <position position="212"/>
    </location>
    <ligand>
        <name>Zn(2+)</name>
        <dbReference type="ChEBI" id="CHEBI:29105"/>
    </ligand>
</feature>
<evidence type="ECO:0000313" key="19">
    <source>
        <dbReference type="EMBL" id="AMD22362.1"/>
    </source>
</evidence>
<dbReference type="InterPro" id="IPR038765">
    <property type="entry name" value="Papain-like_cys_pep_sf"/>
</dbReference>
<dbReference type="RefSeq" id="XP_017989358.1">
    <property type="nucleotide sequence ID" value="XM_018133869.1"/>
</dbReference>
<keyword evidence="7 11" id="KW-0833">Ubl conjugation pathway</keyword>
<dbReference type="Pfam" id="PF02148">
    <property type="entry name" value="zf-UBP"/>
    <property type="match status" value="1"/>
</dbReference>
<name>A0A0X8HVR6_9SACH</name>
<keyword evidence="8 11" id="KW-0378">Hydrolase</keyword>
<dbReference type="Pfam" id="PF00443">
    <property type="entry name" value="UCH"/>
    <property type="match status" value="1"/>
</dbReference>
<dbReference type="PROSITE" id="PS00973">
    <property type="entry name" value="USP_2"/>
    <property type="match status" value="1"/>
</dbReference>
<dbReference type="InterPro" id="IPR001607">
    <property type="entry name" value="Znf_UBP"/>
</dbReference>
<evidence type="ECO:0000256" key="11">
    <source>
        <dbReference type="PIRNR" id="PIRNR016308"/>
    </source>
</evidence>
<evidence type="ECO:0000256" key="7">
    <source>
        <dbReference type="ARBA" id="ARBA00022786"/>
    </source>
</evidence>
<dbReference type="GO" id="GO:0005829">
    <property type="term" value="C:cytosol"/>
    <property type="evidence" value="ECO:0007669"/>
    <property type="project" value="TreeGrafter"/>
</dbReference>
<proteinExistence type="inferred from homology"/>
<dbReference type="Gene3D" id="3.30.40.10">
    <property type="entry name" value="Zinc/RING finger domain, C3HC4 (zinc finger)"/>
    <property type="match status" value="2"/>
</dbReference>
<keyword evidence="20" id="KW-1185">Reference proteome</keyword>
<dbReference type="GO" id="GO:0004843">
    <property type="term" value="F:cysteine-type deubiquitinase activity"/>
    <property type="evidence" value="ECO:0007669"/>
    <property type="project" value="UniProtKB-UniRule"/>
</dbReference>
<dbReference type="Proteomes" id="UP000243052">
    <property type="component" value="Chromosome vii"/>
</dbReference>
<comment type="catalytic activity">
    <reaction evidence="1 11 15">
        <text>Thiol-dependent hydrolysis of ester, thioester, amide, peptide and isopeptide bonds formed by the C-terminal Gly of ubiquitin (a 76-residue protein attached to proteins as an intracellular targeting signal).</text>
        <dbReference type="EC" id="3.4.19.12"/>
    </reaction>
</comment>
<feature type="domain" description="UBA" evidence="16">
    <location>
        <begin position="643"/>
        <end position="683"/>
    </location>
</feature>
<evidence type="ECO:0000256" key="9">
    <source>
        <dbReference type="ARBA" id="ARBA00022807"/>
    </source>
</evidence>
<dbReference type="PROSITE" id="PS50235">
    <property type="entry name" value="USP_3"/>
    <property type="match status" value="1"/>
</dbReference>
<dbReference type="Gene3D" id="3.90.70.10">
    <property type="entry name" value="Cysteine proteinases"/>
    <property type="match status" value="1"/>
</dbReference>
<dbReference type="PROSITE" id="PS50030">
    <property type="entry name" value="UBA"/>
    <property type="match status" value="2"/>
</dbReference>
<keyword evidence="5" id="KW-0677">Repeat</keyword>
<dbReference type="GO" id="GO:0005634">
    <property type="term" value="C:nucleus"/>
    <property type="evidence" value="ECO:0007669"/>
    <property type="project" value="TreeGrafter"/>
</dbReference>
<dbReference type="CDD" id="cd02658">
    <property type="entry name" value="Peptidase_C19B"/>
    <property type="match status" value="1"/>
</dbReference>
<evidence type="ECO:0000256" key="4">
    <source>
        <dbReference type="ARBA" id="ARBA00022723"/>
    </source>
</evidence>
<gene>
    <name evidence="19" type="ORF">AW171_hschr74396</name>
</gene>
<reference evidence="19 20" key="1">
    <citation type="submission" date="2016-01" db="EMBL/GenBank/DDBJ databases">
        <title>Genome sequence of the yeast Holleya sinecauda.</title>
        <authorList>
            <person name="Dietrich F.S."/>
        </authorList>
    </citation>
    <scope>NUCLEOTIDE SEQUENCE [LARGE SCALE GENOMIC DNA]</scope>
    <source>
        <strain evidence="19 20">ATCC 58844</strain>
    </source>
</reference>
<dbReference type="Gene3D" id="1.10.8.10">
    <property type="entry name" value="DNA helicase RuvA subunit, C-terminal domain"/>
    <property type="match status" value="2"/>
</dbReference>
<dbReference type="InterPro" id="IPR001394">
    <property type="entry name" value="Peptidase_C19_UCH"/>
</dbReference>
<dbReference type="CDD" id="cd14296">
    <property type="entry name" value="UBA1_scUBP14_like"/>
    <property type="match status" value="1"/>
</dbReference>
<dbReference type="EC" id="3.4.19.12" evidence="11 15"/>
<dbReference type="InterPro" id="IPR009060">
    <property type="entry name" value="UBA-like_sf"/>
</dbReference>
<dbReference type="SMART" id="SM00165">
    <property type="entry name" value="UBA"/>
    <property type="match status" value="2"/>
</dbReference>
<dbReference type="EMBL" id="CP014247">
    <property type="protein sequence ID" value="AMD22362.1"/>
    <property type="molecule type" value="Genomic_DNA"/>
</dbReference>
<sequence>MHSTELLQFVKDVDIPSTIYKDDCGYCFKTMVNHSSRDDHEAAPENQLNICLLCFQGFCRDHVNFHQRVVQNSLQTVHDVYLNAYKLEKSQTSEQSQEKKLKLEVQDLSDDELYEYHWSLLNYHDGTLETVMMSSEKDKHDQSVVNKLEQIIRAKSAGYQEMKTTWQLDILPCSHTNDFVIPDIEKEVEKTCNKCDLDNNLWLCLHCGHIGCGREQVGIQGSSHALAHYEETSNSHPLAIKLGSLSRDSSDVYCYACDDDVRFGDKNQLALILASYGITLDDQVAKERTLLELQVEQNMSWDFKMEDANGQSFRSLEASKSYGCGLINLGNSCYMNSVLQILLNGGVRDWDLEVLGETPLDVVYPSKNLKCQLIKLREAFKSSPEKYKHGVKPTSVKQCIGSGNEEFGSARQQDAMEFLTYFIDKLDKNVFNEGTENPNDKVRFIMDDRVQCTECNRVKYRENVAEALQLPLLQNEEPQDLIERIDAYMSGEPVNMKCSYCKKETVVIKSSKFKSAPSTLVINPIRMRLQNWTPIKTNNKLLVPGVEDDNILDISAYKSSGIQSDEIEFPDDDDNDEYSGFHPVEEYISSIVDMGFTRNAAVRSLYYTGNSNAETALNWIFEHIEDPELNSEFVIPGSNSKGRVDPDALSNMIAMGLAEKLSRKALLLNNNDLTRSVEWVFNNLDDDGELEEEVNGPSTATPPRYGSYEEFPIYQLSAVICHKGNSIHSGHYVAFIKKPIKNKLCWVLYNDEKIVEANSEENLQEIEKNGYIYIFNST</sequence>
<dbReference type="InterPro" id="IPR013083">
    <property type="entry name" value="Znf_RING/FYVE/PHD"/>
</dbReference>
<feature type="active site" description="Proton acceptor" evidence="12">
    <location>
        <position position="731"/>
    </location>
</feature>
<protein>
    <recommendedName>
        <fullName evidence="11 15">Ubiquitin carboxyl-terminal hydrolase</fullName>
        <ecNumber evidence="11 15">3.4.19.12</ecNumber>
    </recommendedName>
</protein>
<dbReference type="Pfam" id="PF17807">
    <property type="entry name" value="zf-UBP_var"/>
    <property type="match status" value="1"/>
</dbReference>
<evidence type="ECO:0000256" key="13">
    <source>
        <dbReference type="PIRSR" id="PIRSR016308-3"/>
    </source>
</evidence>
<evidence type="ECO:0000256" key="15">
    <source>
        <dbReference type="RuleBase" id="RU366025"/>
    </source>
</evidence>
<feature type="binding site" evidence="13">
    <location>
        <position position="192"/>
    </location>
    <ligand>
        <name>Zn(2+)</name>
        <dbReference type="ChEBI" id="CHEBI:29105"/>
    </ligand>
</feature>
<evidence type="ECO:0000256" key="2">
    <source>
        <dbReference type="ARBA" id="ARBA00009085"/>
    </source>
</evidence>
<dbReference type="SUPFAM" id="SSF46934">
    <property type="entry name" value="UBA-like"/>
    <property type="match status" value="1"/>
</dbReference>
<dbReference type="GO" id="GO:0008270">
    <property type="term" value="F:zinc ion binding"/>
    <property type="evidence" value="ECO:0007669"/>
    <property type="project" value="UniProtKB-UniRule"/>
</dbReference>
<dbReference type="GeneID" id="28725711"/>
<dbReference type="STRING" id="45286.A0A0X8HVR6"/>
<keyword evidence="3 11" id="KW-0645">Protease</keyword>
<keyword evidence="4 11" id="KW-0479">Metal-binding</keyword>
<comment type="similarity">
    <text evidence="2 11 15">Belongs to the peptidase C19 family.</text>
</comment>
<dbReference type="InterPro" id="IPR028889">
    <property type="entry name" value="USP"/>
</dbReference>
<dbReference type="OrthoDB" id="361536at2759"/>
<feature type="binding site" evidence="13">
    <location>
        <position position="224"/>
    </location>
    <ligand>
        <name>Zn(2+)</name>
        <dbReference type="ChEBI" id="CHEBI:29105"/>
    </ligand>
</feature>
<dbReference type="SUPFAM" id="SSF57850">
    <property type="entry name" value="RING/U-box"/>
    <property type="match status" value="1"/>
</dbReference>
<keyword evidence="10 11" id="KW-0862">Zinc</keyword>
<dbReference type="InterPro" id="IPR033864">
    <property type="entry name" value="UBA2_scUBP14-like"/>
</dbReference>
<keyword evidence="6 14" id="KW-0863">Zinc-finger</keyword>
<dbReference type="AlphaFoldDB" id="A0A0X8HVR6"/>
<dbReference type="SMART" id="SM00290">
    <property type="entry name" value="ZnF_UBP"/>
    <property type="match status" value="1"/>
</dbReference>
<evidence type="ECO:0000256" key="10">
    <source>
        <dbReference type="ARBA" id="ARBA00022833"/>
    </source>
</evidence>
<dbReference type="SUPFAM" id="SSF54001">
    <property type="entry name" value="Cysteine proteinases"/>
    <property type="match status" value="1"/>
</dbReference>
<feature type="binding site" evidence="13">
    <location>
        <position position="195"/>
    </location>
    <ligand>
        <name>Zn(2+)</name>
        <dbReference type="ChEBI" id="CHEBI:29105"/>
    </ligand>
</feature>
<evidence type="ECO:0000256" key="1">
    <source>
        <dbReference type="ARBA" id="ARBA00000707"/>
    </source>
</evidence>
<dbReference type="GO" id="GO:0016579">
    <property type="term" value="P:protein deubiquitination"/>
    <property type="evidence" value="ECO:0007669"/>
    <property type="project" value="InterPro"/>
</dbReference>
<organism evidence="19 20">
    <name type="scientific">Eremothecium sinecaudum</name>
    <dbReference type="NCBI Taxonomy" id="45286"/>
    <lineage>
        <taxon>Eukaryota</taxon>
        <taxon>Fungi</taxon>
        <taxon>Dikarya</taxon>
        <taxon>Ascomycota</taxon>
        <taxon>Saccharomycotina</taxon>
        <taxon>Saccharomycetes</taxon>
        <taxon>Saccharomycetales</taxon>
        <taxon>Saccharomycetaceae</taxon>
        <taxon>Eremothecium</taxon>
    </lineage>
</organism>
<dbReference type="PANTHER" id="PTHR24006:SF664">
    <property type="entry name" value="UBIQUITIN CARBOXYL-TERMINAL HYDROLASE"/>
    <property type="match status" value="1"/>
</dbReference>
<evidence type="ECO:0000256" key="8">
    <source>
        <dbReference type="ARBA" id="ARBA00022801"/>
    </source>
</evidence>
<dbReference type="InterPro" id="IPR018200">
    <property type="entry name" value="USP_CS"/>
</dbReference>
<dbReference type="Pfam" id="PF00627">
    <property type="entry name" value="UBA"/>
    <property type="match status" value="1"/>
</dbReference>
<dbReference type="PANTHER" id="PTHR24006">
    <property type="entry name" value="UBIQUITIN CARBOXYL-TERMINAL HYDROLASE"/>
    <property type="match status" value="1"/>
</dbReference>